<evidence type="ECO:0000313" key="2">
    <source>
        <dbReference type="Proteomes" id="UP000626109"/>
    </source>
</evidence>
<organism evidence="1 2">
    <name type="scientific">Polarella glacialis</name>
    <name type="common">Dinoflagellate</name>
    <dbReference type="NCBI Taxonomy" id="89957"/>
    <lineage>
        <taxon>Eukaryota</taxon>
        <taxon>Sar</taxon>
        <taxon>Alveolata</taxon>
        <taxon>Dinophyceae</taxon>
        <taxon>Suessiales</taxon>
        <taxon>Suessiaceae</taxon>
        <taxon>Polarella</taxon>
    </lineage>
</organism>
<proteinExistence type="predicted"/>
<reference evidence="1" key="1">
    <citation type="submission" date="2021-02" db="EMBL/GenBank/DDBJ databases">
        <authorList>
            <person name="Dougan E. K."/>
            <person name="Rhodes N."/>
            <person name="Thang M."/>
            <person name="Chan C."/>
        </authorList>
    </citation>
    <scope>NUCLEOTIDE SEQUENCE</scope>
</reference>
<dbReference type="EMBL" id="CAJNNW010035179">
    <property type="protein sequence ID" value="CAE8726164.1"/>
    <property type="molecule type" value="Genomic_DNA"/>
</dbReference>
<comment type="caution">
    <text evidence="1">The sequence shown here is derived from an EMBL/GenBank/DDBJ whole genome shotgun (WGS) entry which is preliminary data.</text>
</comment>
<protein>
    <submittedName>
        <fullName evidence="1">Uncharacterized protein</fullName>
    </submittedName>
</protein>
<dbReference type="Proteomes" id="UP000626109">
    <property type="component" value="Unassembled WGS sequence"/>
</dbReference>
<sequence length="141" mass="14650">KPSQEVGAGAPKPGAAGGLLELGVEGLAARWKAGQVDGEQNLDLLEVQVTNMEEKLSRLGGDVAHALELLQVLPNQRVKGRPVTRGDSGGRPVFSLQVLRPDSAPAASIAVSARPDSVPQLQINRPATAGILKSNSSNSQF</sequence>
<feature type="non-terminal residue" evidence="1">
    <location>
        <position position="141"/>
    </location>
</feature>
<gene>
    <name evidence="1" type="ORF">PGLA2088_LOCUS44396</name>
</gene>
<accession>A0A813LHB8</accession>
<name>A0A813LHB8_POLGL</name>
<dbReference type="AlphaFoldDB" id="A0A813LHB8"/>
<evidence type="ECO:0000313" key="1">
    <source>
        <dbReference type="EMBL" id="CAE8726164.1"/>
    </source>
</evidence>